<evidence type="ECO:0000256" key="5">
    <source>
        <dbReference type="ARBA" id="ARBA00022843"/>
    </source>
</evidence>
<feature type="region of interest" description="Disordered" evidence="9">
    <location>
        <begin position="186"/>
        <end position="208"/>
    </location>
</feature>
<feature type="compositionally biased region" description="Basic and acidic residues" evidence="9">
    <location>
        <begin position="651"/>
        <end position="664"/>
    </location>
</feature>
<dbReference type="SMART" id="SM00298">
    <property type="entry name" value="CHROMO"/>
    <property type="match status" value="2"/>
</dbReference>
<feature type="region of interest" description="Disordered" evidence="9">
    <location>
        <begin position="289"/>
        <end position="368"/>
    </location>
</feature>
<dbReference type="Ensembl" id="ENSNMLT00000016024.1">
    <property type="protein sequence ID" value="ENSNMLP00000014246.1"/>
    <property type="gene ID" value="ENSNMLG00000009521.1"/>
</dbReference>
<dbReference type="InterPro" id="IPR016197">
    <property type="entry name" value="Chromo-like_dom_sf"/>
</dbReference>
<dbReference type="InterPro" id="IPR017984">
    <property type="entry name" value="Chromo_dom_subgr"/>
</dbReference>
<sequence>MERGSMEDTFNQFWQELESGKEPNLSGSPLKTTEMSEQRTIEPDDEKEREDRESGDEQPGVEKSGKCTWTKENMEAAINQYQQELESGGKINVRLLARRWKVPRSTLQRRMKEVLSGDQNANSDINSNSLLNSTIEITQGRLTELDEKNESQDGQIYMTQLKARKRQRSGKLSNLRDQLLETTKIVEDKQADGENQGQDGQSETENTIARKRAQLNTWNRERMETAINQCQQEIQSGTKINVRLLARRWKVPRSTLQRRMKEVASGDQNASGRKTLEAIPDISCNSLLNSTTERTEGRLTDLGEKNERLSEQNYKKQPRARKRYEKLPELGSPPLETTHVLEQKQTGEKKEGEDGQSEKEIPKARKRAQLNTWSEKRMESAINQYQQELEYGKRPNVRLLARIWNVPKSTLQRRVKGVVRGFRHASGRKALLPLEAEKDIVDMLTTMSQQGVHLRPTQVRTLAFQYAKAKGIPGFSKANGRAGFHWLKSFLKRNPNVCLKMSKDLSGGNTNCLMNSTVEITEENLEDLEMDNGRQDGQGEEEHPGAKNSAQLNTWNEENMEGAINQYQQEQESGKEPTVRQLARIWKVPKSTLQRRLKGMVSGFRNAAGRKALLPPEAENALANKLGPYKMSEALSAVEMTEETLIKLDEKNERQDKLNQEKQQGRAQLNTRRKTKIKAEINQCWQDQESGKEQHSDCPLKTTNRVEQEPINPDKEKGQDGQSEKEQTRARKRAQLNSWSEERMEAAINQYQQELESGKKTKVRLLARIWNVPKSTLQRRLKGVISGFKHAAVGRKALLPPEAEKDLADMLVSLSQQGVRLKPTQVRTMAFQYARDKGIPGFSQTKEIAGFYWFKGFMKRNPDVCLTMSGDLAEVNANCLLKSTNGISEENLVEFDKDGARQDGQSQEEQPEAKEEIQLHTWSKESMETATDQYQQELESGNESNLSDSSMKTTNMLEQEPIEVYEENEKHDGHSEEGQARKRVKFNKWSEEGMEAALKQYQRELEYGKKPNIRLLGRIWKVPKTTLQRRLKGVVSGFRHASGRKPLLPPEAEKDIANMLGSLSQQGVRLTPTQVRSMAFQYAKAKGIPGFSQTTEKAGLYWFKGFMKRNSYVLTELPGDVSDVIWRQNYETLLVALDIKDHPSHVWTFDELSLQENLSSCDYTRGHETPYKEISEKATIFTGFNGVGTFTPTMVIFKGKTLENSWLFESDDNVLARASEDGLVNAELLNEWGQVFVSNLPKDENIPHLLISNGASCNFVTTDLISYLAKHNVHVMTYPMETTIQFNPTHQVLFRSLKENWSLTAQQWLWNSSGMTMPRFIFFSLFLEAWKKSSTMENAKAGFSASGMYPINIEETTADGGDMEGSCHLQKEPLRFRGLDYMEVRIRRLSPKIGVAPVDMAAVAAKKTKKPEEEETPAVAPEAPAAAEAAEEEEEEYVVEKVLDRRVHKGRVEFLLKWKGFSNEDNTWEPQDNLDCPDLIAEYMTKHHKEKEEKKKEKRKSTAESGDGGEEKASKKKKDEGEKARGFGRGLQPERIIGATDSSGELMFLMKWKNSDEADLVPAKEANVKCPQVVISFYEERLTWHSYPSEEEDKKEEEKKD</sequence>
<dbReference type="SUPFAM" id="SSF46689">
    <property type="entry name" value="Homeodomain-like"/>
    <property type="match status" value="2"/>
</dbReference>
<keyword evidence="8" id="KW-0175">Coiled coil</keyword>
<evidence type="ECO:0000256" key="8">
    <source>
        <dbReference type="SAM" id="Coils"/>
    </source>
</evidence>
<dbReference type="InterPro" id="IPR023780">
    <property type="entry name" value="Chromo_domain"/>
</dbReference>
<organism evidence="12 13">
    <name type="scientific">Neogobius melanostomus</name>
    <name type="common">round goby</name>
    <dbReference type="NCBI Taxonomy" id="47308"/>
    <lineage>
        <taxon>Eukaryota</taxon>
        <taxon>Metazoa</taxon>
        <taxon>Chordata</taxon>
        <taxon>Craniata</taxon>
        <taxon>Vertebrata</taxon>
        <taxon>Euteleostomi</taxon>
        <taxon>Actinopterygii</taxon>
        <taxon>Neopterygii</taxon>
        <taxon>Teleostei</taxon>
        <taxon>Neoteleostei</taxon>
        <taxon>Acanthomorphata</taxon>
        <taxon>Gobiaria</taxon>
        <taxon>Gobiiformes</taxon>
        <taxon>Gobioidei</taxon>
        <taxon>Gobiidae</taxon>
        <taxon>Benthophilinae</taxon>
        <taxon>Neogobiini</taxon>
        <taxon>Neogobius</taxon>
    </lineage>
</organism>
<evidence type="ECO:0000256" key="2">
    <source>
        <dbReference type="ARBA" id="ARBA00022499"/>
    </source>
</evidence>
<reference evidence="12" key="1">
    <citation type="submission" date="2025-08" db="UniProtKB">
        <authorList>
            <consortium name="Ensembl"/>
        </authorList>
    </citation>
    <scope>IDENTIFICATION</scope>
</reference>
<evidence type="ECO:0000256" key="9">
    <source>
        <dbReference type="SAM" id="MobiDB-lite"/>
    </source>
</evidence>
<feature type="region of interest" description="Disordered" evidence="9">
    <location>
        <begin position="1"/>
        <end position="68"/>
    </location>
</feature>
<evidence type="ECO:0000256" key="1">
    <source>
        <dbReference type="ARBA" id="ARBA00004123"/>
    </source>
</evidence>
<evidence type="ECO:0000256" key="7">
    <source>
        <dbReference type="ARBA" id="ARBA00023242"/>
    </source>
</evidence>
<feature type="coiled-coil region" evidence="8">
    <location>
        <begin position="741"/>
        <end position="768"/>
    </location>
</feature>
<keyword evidence="4" id="KW-0677">Repeat</keyword>
<dbReference type="PROSITE" id="PS51253">
    <property type="entry name" value="HTH_CENPB"/>
    <property type="match status" value="1"/>
</dbReference>
<dbReference type="Proteomes" id="UP000694523">
    <property type="component" value="Unplaced"/>
</dbReference>
<dbReference type="SUPFAM" id="SSF54160">
    <property type="entry name" value="Chromo domain-like"/>
    <property type="match status" value="2"/>
</dbReference>
<dbReference type="InterPro" id="IPR023779">
    <property type="entry name" value="Chromodomain_CS"/>
</dbReference>
<dbReference type="InterPro" id="IPR008251">
    <property type="entry name" value="Chromo_shadow_dom"/>
</dbReference>
<dbReference type="InterPro" id="IPR009057">
    <property type="entry name" value="Homeodomain-like_sf"/>
</dbReference>
<dbReference type="GO" id="GO:0003677">
    <property type="term" value="F:DNA binding"/>
    <property type="evidence" value="ECO:0007669"/>
    <property type="project" value="UniProtKB-KW"/>
</dbReference>
<dbReference type="InterPro" id="IPR051219">
    <property type="entry name" value="Heterochromatin_chromo-domain"/>
</dbReference>
<feature type="region of interest" description="Disordered" evidence="9">
    <location>
        <begin position="687"/>
        <end position="738"/>
    </location>
</feature>
<feature type="region of interest" description="Disordered" evidence="9">
    <location>
        <begin position="1406"/>
        <end position="1432"/>
    </location>
</feature>
<dbReference type="InterPro" id="IPR007889">
    <property type="entry name" value="HTH_Psq"/>
</dbReference>
<feature type="domain" description="HTH CENPB-type" evidence="11">
    <location>
        <begin position="1040"/>
        <end position="1116"/>
    </location>
</feature>
<feature type="compositionally biased region" description="Polar residues" evidence="9">
    <location>
        <begin position="928"/>
        <end position="950"/>
    </location>
</feature>
<evidence type="ECO:0000256" key="6">
    <source>
        <dbReference type="ARBA" id="ARBA00023125"/>
    </source>
</evidence>
<dbReference type="PRINTS" id="PR00504">
    <property type="entry name" value="CHROMODOMAIN"/>
</dbReference>
<evidence type="ECO:0000256" key="4">
    <source>
        <dbReference type="ARBA" id="ARBA00022737"/>
    </source>
</evidence>
<proteinExistence type="predicted"/>
<dbReference type="SMART" id="SM00300">
    <property type="entry name" value="ChSh"/>
    <property type="match status" value="1"/>
</dbReference>
<evidence type="ECO:0000313" key="12">
    <source>
        <dbReference type="Ensembl" id="ENSNMLP00000014246.1"/>
    </source>
</evidence>
<keyword evidence="13" id="KW-1185">Reference proteome</keyword>
<protein>
    <submittedName>
        <fullName evidence="12">Uncharacterized protein</fullName>
    </submittedName>
</protein>
<feature type="compositionally biased region" description="Basic and acidic residues" evidence="9">
    <location>
        <begin position="339"/>
        <end position="363"/>
    </location>
</feature>
<feature type="compositionally biased region" description="Low complexity" evidence="9">
    <location>
        <begin position="1417"/>
        <end position="1428"/>
    </location>
</feature>
<name>A0A8C6WKL8_9GOBI</name>
<dbReference type="FunFam" id="2.40.50.40:FF:000009">
    <property type="entry name" value="chromobox protein homolog 1"/>
    <property type="match status" value="1"/>
</dbReference>
<feature type="region of interest" description="Disordered" evidence="9">
    <location>
        <begin position="899"/>
        <end position="950"/>
    </location>
</feature>
<keyword evidence="5" id="KW-0832">Ubl conjugation</keyword>
<dbReference type="Pfam" id="PF00385">
    <property type="entry name" value="Chromo"/>
    <property type="match status" value="1"/>
</dbReference>
<dbReference type="CDD" id="cd18654">
    <property type="entry name" value="CSD_HP1beta_Cbx1"/>
    <property type="match status" value="1"/>
</dbReference>
<keyword evidence="6" id="KW-0238">DNA-binding</keyword>
<dbReference type="Pfam" id="PF03184">
    <property type="entry name" value="DDE_1"/>
    <property type="match status" value="1"/>
</dbReference>
<feature type="compositionally biased region" description="Basic and acidic residues" evidence="9">
    <location>
        <begin position="689"/>
        <end position="729"/>
    </location>
</feature>
<feature type="compositionally biased region" description="Acidic residues" evidence="9">
    <location>
        <begin position="43"/>
        <end position="56"/>
    </location>
</feature>
<comment type="subcellular location">
    <subcellularLocation>
        <location evidence="1">Nucleus</location>
    </subcellularLocation>
</comment>
<accession>A0A8C6WKL8</accession>
<feature type="compositionally biased region" description="Basic and acidic residues" evidence="9">
    <location>
        <begin position="911"/>
        <end position="927"/>
    </location>
</feature>
<dbReference type="GO" id="GO:0000792">
    <property type="term" value="C:heterochromatin"/>
    <property type="evidence" value="ECO:0007669"/>
    <property type="project" value="UniProtKB-ARBA"/>
</dbReference>
<dbReference type="CDD" id="cd18650">
    <property type="entry name" value="CD_HP1beta_Cbx1"/>
    <property type="match status" value="1"/>
</dbReference>
<keyword evidence="7" id="KW-0539">Nucleus</keyword>
<feature type="region of interest" description="Disordered" evidence="9">
    <location>
        <begin position="651"/>
        <end position="674"/>
    </location>
</feature>
<dbReference type="Gene3D" id="2.40.50.40">
    <property type="match status" value="2"/>
</dbReference>
<dbReference type="Pfam" id="PF01393">
    <property type="entry name" value="Chromo_shadow"/>
    <property type="match status" value="1"/>
</dbReference>
<evidence type="ECO:0000259" key="11">
    <source>
        <dbReference type="PROSITE" id="PS51253"/>
    </source>
</evidence>
<feature type="domain" description="Chromo" evidence="10">
    <location>
        <begin position="1531"/>
        <end position="1589"/>
    </location>
</feature>
<evidence type="ECO:0000313" key="13">
    <source>
        <dbReference type="Proteomes" id="UP000694523"/>
    </source>
</evidence>
<feature type="compositionally biased region" description="Polar residues" evidence="9">
    <location>
        <begin position="193"/>
        <end position="207"/>
    </location>
</feature>
<evidence type="ECO:0000259" key="10">
    <source>
        <dbReference type="PROSITE" id="PS50013"/>
    </source>
</evidence>
<dbReference type="GO" id="GO:0005634">
    <property type="term" value="C:nucleus"/>
    <property type="evidence" value="ECO:0007669"/>
    <property type="project" value="UniProtKB-SubCell"/>
</dbReference>
<feature type="domain" description="Chromo" evidence="10">
    <location>
        <begin position="1437"/>
        <end position="1495"/>
    </location>
</feature>
<dbReference type="Pfam" id="PF05225">
    <property type="entry name" value="HTH_psq"/>
    <property type="match status" value="3"/>
</dbReference>
<keyword evidence="2" id="KW-1017">Isopeptide bond</keyword>
<keyword evidence="3" id="KW-0597">Phosphoprotein</keyword>
<dbReference type="FunFam" id="2.40.50.40:FF:000007">
    <property type="entry name" value="Chromobox protein homolog 1"/>
    <property type="match status" value="1"/>
</dbReference>
<dbReference type="PROSITE" id="PS50013">
    <property type="entry name" value="CHROMO_2"/>
    <property type="match status" value="2"/>
</dbReference>
<dbReference type="PROSITE" id="PS00598">
    <property type="entry name" value="CHROMO_1"/>
    <property type="match status" value="1"/>
</dbReference>
<dbReference type="PANTHER" id="PTHR22812">
    <property type="entry name" value="CHROMOBOX PROTEIN"/>
    <property type="match status" value="1"/>
</dbReference>
<reference evidence="12" key="2">
    <citation type="submission" date="2025-09" db="UniProtKB">
        <authorList>
            <consortium name="Ensembl"/>
        </authorList>
    </citation>
    <scope>IDENTIFICATION</scope>
</reference>
<feature type="compositionally biased region" description="Basic and acidic residues" evidence="9">
    <location>
        <begin position="293"/>
        <end position="314"/>
    </location>
</feature>
<dbReference type="InterPro" id="IPR006600">
    <property type="entry name" value="HTH_CenpB_DNA-bd_dom"/>
</dbReference>
<dbReference type="InterPro" id="IPR004875">
    <property type="entry name" value="DDE_SF_endonuclease_dom"/>
</dbReference>
<evidence type="ECO:0000256" key="3">
    <source>
        <dbReference type="ARBA" id="ARBA00022553"/>
    </source>
</evidence>
<feature type="compositionally biased region" description="Basic and acidic residues" evidence="9">
    <location>
        <begin position="1509"/>
        <end position="1525"/>
    </location>
</feature>
<feature type="region of interest" description="Disordered" evidence="9">
    <location>
        <begin position="1487"/>
        <end position="1537"/>
    </location>
</feature>
<dbReference type="InterPro" id="IPR000953">
    <property type="entry name" value="Chromo/chromo_shadow_dom"/>
</dbReference>